<accession>A0A374NTX3</accession>
<organism evidence="1">
    <name type="scientific">Anaerobutyricum hallii</name>
    <dbReference type="NCBI Taxonomy" id="39488"/>
    <lineage>
        <taxon>Bacteria</taxon>
        <taxon>Bacillati</taxon>
        <taxon>Bacillota</taxon>
        <taxon>Clostridia</taxon>
        <taxon>Lachnospirales</taxon>
        <taxon>Lachnospiraceae</taxon>
        <taxon>Anaerobutyricum</taxon>
    </lineage>
</organism>
<evidence type="ECO:0008006" key="2">
    <source>
        <dbReference type="Google" id="ProtNLM"/>
    </source>
</evidence>
<proteinExistence type="predicted"/>
<reference evidence="1" key="1">
    <citation type="submission" date="2018-08" db="EMBL/GenBank/DDBJ databases">
        <title>A genome reference for cultivated species of the human gut microbiota.</title>
        <authorList>
            <person name="Zou Y."/>
            <person name="Xue W."/>
            <person name="Luo G."/>
        </authorList>
    </citation>
    <scope>NUCLEOTIDE SEQUENCE [LARGE SCALE GENOMIC DNA]</scope>
    <source>
        <strain evidence="1">TM10-1AC</strain>
    </source>
</reference>
<gene>
    <name evidence="1" type="ORF">DXD91_03190</name>
</gene>
<dbReference type="AlphaFoldDB" id="A0A374NTX3"/>
<dbReference type="Proteomes" id="UP000262524">
    <property type="component" value="Unassembled WGS sequence"/>
</dbReference>
<comment type="caution">
    <text evidence="1">The sequence shown here is derived from an EMBL/GenBank/DDBJ whole genome shotgun (WGS) entry which is preliminary data.</text>
</comment>
<dbReference type="EMBL" id="QSOE01000012">
    <property type="protein sequence ID" value="RGI91079.1"/>
    <property type="molecule type" value="Genomic_DNA"/>
</dbReference>
<evidence type="ECO:0000313" key="1">
    <source>
        <dbReference type="EMBL" id="RGI91079.1"/>
    </source>
</evidence>
<protein>
    <recommendedName>
        <fullName evidence="2">Radical SAM protein</fullName>
    </recommendedName>
</protein>
<sequence>MRIGIIDADLLYRKRHRFPNLACMKLSAYWKEQGFETELLLDYSQAGEYDRLYVSKVFTDTFVPDHILTRETTIYGGTGFFYDKAPVLPEAIEHHTPDYHLYDQMVKENSAGEKKKKEFQFYTDYSIGFLTRGCFRKCSFCVNKNSTGAVAASPLKEFYDPSRKKLCFLDDNFFACAEWEKIFSSVLETGRRFQFRQGLDLRIMQKRQMELLASGKLDNGMIFAFDHIKDQELIVRKLELLREVIPVSYQKVKLYVLCGYDWEGTWKADFWAKDIRDVFIRIEILMRYKCLAYLMRYAAWERAPEIYKGMYINLSRWCNQPAQYSKKSLREFCTGQGEYSSCFRYLTAFEALHPEMAHYLDMKYEEVQYGKIYG</sequence>
<dbReference type="RefSeq" id="WP_117982071.1">
    <property type="nucleotide sequence ID" value="NZ_QSOE01000012.1"/>
</dbReference>
<name>A0A374NTX3_9FIRM</name>